<dbReference type="SUPFAM" id="SSF49562">
    <property type="entry name" value="C2 domain (Calcium/lipid-binding domain, CaLB)"/>
    <property type="match status" value="1"/>
</dbReference>
<keyword evidence="3" id="KW-0697">Rotamase</keyword>
<dbReference type="Proteomes" id="UP000019132">
    <property type="component" value="Unassembled WGS sequence"/>
</dbReference>
<dbReference type="InterPro" id="IPR011990">
    <property type="entry name" value="TPR-like_helical_dom_sf"/>
</dbReference>
<dbReference type="PANTHER" id="PTHR46512:SF9">
    <property type="entry name" value="PEPTIDYLPROLYL ISOMERASE"/>
    <property type="match status" value="1"/>
</dbReference>
<dbReference type="SMART" id="SM00028">
    <property type="entry name" value="TPR"/>
    <property type="match status" value="3"/>
</dbReference>
<feature type="domain" description="C2" evidence="6">
    <location>
        <begin position="55"/>
        <end position="184"/>
    </location>
</feature>
<protein>
    <recommendedName>
        <fullName evidence="2">peptidylprolyl isomerase</fullName>
        <ecNumber evidence="2">5.2.1.8</ecNumber>
    </recommendedName>
</protein>
<sequence>MSDVRSMSSSPSSAHSHSSSLGNSLTWENVTLSPFEVLSIQLDHELQHAQDSFARPKQNKNGIDVNKKTNKADGRVVVRVVAAQGLKEVLAQNPVLGNATQEPLVYVSTMSTKKHLRTAAVSFAADSDRACWNEVLVYEGVKAKNFTLKVGIQCSGGILADIVLGEVEISSKDYLDQLPHDKWVDLKAPASAIAQPFSSTSHGKVLLRITFEYDAFERHERRLAALIQKKKENDESIELFRKTAPLVKAQSQHPAAYGTATTDAGLYIPGNRFRIEAHHPGAVSVTPLPDKTRIVTPFGRGVVIAFRKETKMYVVQLDTDVAARNPSLAYLRQDIVKEETNEPRLRMYMKVATPYGLGTIDEVRSHDEVIVVKTDYARMFMQKKDVKIPEKSIEEMSTKDLIAESIKLTDAGNEQFRNNSLEEAIYSYLRSLGYLQRVDQDGATHKEKATMLQTMIRCHLNIGACKLKLDAYYDAEIACTNALSILTVLAENRHGNVVTWMGRLGLSDQVMFEEWPSKARFRRAQACFKLGKYADAKQDLLIAAKLSPKDKSCRALLDRVTKLLNEQKNQERKTWGGIFESGTEEEVDASLRAIQNQNRDAAAAVGSTETTAASAASAESSIFTRKTKLQRQREAAKKKAAALADEEPWYLSRKALATASLVTAGVAAVTLLALKQQQRS</sequence>
<dbReference type="OMA" id="MIRCHLN"/>
<evidence type="ECO:0000259" key="6">
    <source>
        <dbReference type="PROSITE" id="PS50004"/>
    </source>
</evidence>
<reference evidence="8" key="2">
    <citation type="submission" date="2010-04" db="EMBL/GenBank/DDBJ databases">
        <authorList>
            <person name="Buell R."/>
            <person name="Hamilton J."/>
            <person name="Hostetler J."/>
        </authorList>
    </citation>
    <scope>NUCLEOTIDE SEQUENCE [LARGE SCALE GENOMIC DNA]</scope>
    <source>
        <strain evidence="8">DAOM:BR144</strain>
    </source>
</reference>
<dbReference type="Gene3D" id="2.60.40.150">
    <property type="entry name" value="C2 domain"/>
    <property type="match status" value="1"/>
</dbReference>
<feature type="region of interest" description="Disordered" evidence="5">
    <location>
        <begin position="1"/>
        <end position="22"/>
    </location>
</feature>
<dbReference type="InParanoid" id="K3WGR8"/>
<evidence type="ECO:0000256" key="1">
    <source>
        <dbReference type="ARBA" id="ARBA00000971"/>
    </source>
</evidence>
<dbReference type="PANTHER" id="PTHR46512">
    <property type="entry name" value="PEPTIDYLPROLYL ISOMERASE"/>
    <property type="match status" value="1"/>
</dbReference>
<evidence type="ECO:0000256" key="3">
    <source>
        <dbReference type="ARBA" id="ARBA00023110"/>
    </source>
</evidence>
<accession>K3WGR8</accession>
<proteinExistence type="predicted"/>
<dbReference type="HOGENOM" id="CLU_414206_0_0_1"/>
<dbReference type="InterPro" id="IPR000008">
    <property type="entry name" value="C2_dom"/>
</dbReference>
<evidence type="ECO:0000313" key="7">
    <source>
        <dbReference type="EnsemblProtists" id="PYU1_T004159"/>
    </source>
</evidence>
<keyword evidence="4" id="KW-0413">Isomerase</keyword>
<evidence type="ECO:0000256" key="4">
    <source>
        <dbReference type="ARBA" id="ARBA00023235"/>
    </source>
</evidence>
<name>K3WGR8_GLOUD</name>
<dbReference type="InterPro" id="IPR050754">
    <property type="entry name" value="FKBP4/5/8-like"/>
</dbReference>
<dbReference type="eggNOG" id="KOG0546">
    <property type="taxonomic scope" value="Eukaryota"/>
</dbReference>
<dbReference type="AlphaFoldDB" id="K3WGR8"/>
<dbReference type="EC" id="5.2.1.8" evidence="2"/>
<evidence type="ECO:0000256" key="2">
    <source>
        <dbReference type="ARBA" id="ARBA00013194"/>
    </source>
</evidence>
<dbReference type="CDD" id="cd00030">
    <property type="entry name" value="C2"/>
    <property type="match status" value="1"/>
</dbReference>
<dbReference type="InterPro" id="IPR019734">
    <property type="entry name" value="TPR_rpt"/>
</dbReference>
<dbReference type="STRING" id="431595.K3WGR8"/>
<dbReference type="SUPFAM" id="SSF48452">
    <property type="entry name" value="TPR-like"/>
    <property type="match status" value="1"/>
</dbReference>
<dbReference type="PROSITE" id="PS50004">
    <property type="entry name" value="C2"/>
    <property type="match status" value="1"/>
</dbReference>
<dbReference type="EMBL" id="GL376567">
    <property type="status" value="NOT_ANNOTATED_CDS"/>
    <property type="molecule type" value="Genomic_DNA"/>
</dbReference>
<reference evidence="7" key="3">
    <citation type="submission" date="2015-02" db="UniProtKB">
        <authorList>
            <consortium name="EnsemblProtists"/>
        </authorList>
    </citation>
    <scope>IDENTIFICATION</scope>
    <source>
        <strain evidence="7">DAOM BR144</strain>
    </source>
</reference>
<evidence type="ECO:0000256" key="5">
    <source>
        <dbReference type="SAM" id="MobiDB-lite"/>
    </source>
</evidence>
<keyword evidence="8" id="KW-1185">Reference proteome</keyword>
<dbReference type="EnsemblProtists" id="PYU1_T004159">
    <property type="protein sequence ID" value="PYU1_T004159"/>
    <property type="gene ID" value="PYU1_G004149"/>
</dbReference>
<dbReference type="Pfam" id="PF00168">
    <property type="entry name" value="C2"/>
    <property type="match status" value="1"/>
</dbReference>
<organism evidence="7 8">
    <name type="scientific">Globisporangium ultimum (strain ATCC 200006 / CBS 805.95 / DAOM BR144)</name>
    <name type="common">Pythium ultimum</name>
    <dbReference type="NCBI Taxonomy" id="431595"/>
    <lineage>
        <taxon>Eukaryota</taxon>
        <taxon>Sar</taxon>
        <taxon>Stramenopiles</taxon>
        <taxon>Oomycota</taxon>
        <taxon>Peronosporomycetes</taxon>
        <taxon>Pythiales</taxon>
        <taxon>Pythiaceae</taxon>
        <taxon>Globisporangium</taxon>
    </lineage>
</organism>
<comment type="catalytic activity">
    <reaction evidence="1">
        <text>[protein]-peptidylproline (omega=180) = [protein]-peptidylproline (omega=0)</text>
        <dbReference type="Rhea" id="RHEA:16237"/>
        <dbReference type="Rhea" id="RHEA-COMP:10747"/>
        <dbReference type="Rhea" id="RHEA-COMP:10748"/>
        <dbReference type="ChEBI" id="CHEBI:83833"/>
        <dbReference type="ChEBI" id="CHEBI:83834"/>
        <dbReference type="EC" id="5.2.1.8"/>
    </reaction>
</comment>
<dbReference type="GO" id="GO:0003755">
    <property type="term" value="F:peptidyl-prolyl cis-trans isomerase activity"/>
    <property type="evidence" value="ECO:0007669"/>
    <property type="project" value="UniProtKB-EC"/>
</dbReference>
<dbReference type="Gene3D" id="1.25.40.10">
    <property type="entry name" value="Tetratricopeptide repeat domain"/>
    <property type="match status" value="1"/>
</dbReference>
<dbReference type="InterPro" id="IPR035892">
    <property type="entry name" value="C2_domain_sf"/>
</dbReference>
<dbReference type="VEuPathDB" id="FungiDB:PYU1_G004149"/>
<evidence type="ECO:0000313" key="8">
    <source>
        <dbReference type="Proteomes" id="UP000019132"/>
    </source>
</evidence>
<reference evidence="8" key="1">
    <citation type="journal article" date="2010" name="Genome Biol.">
        <title>Genome sequence of the necrotrophic plant pathogen Pythium ultimum reveals original pathogenicity mechanisms and effector repertoire.</title>
        <authorList>
            <person name="Levesque C.A."/>
            <person name="Brouwer H."/>
            <person name="Cano L."/>
            <person name="Hamilton J.P."/>
            <person name="Holt C."/>
            <person name="Huitema E."/>
            <person name="Raffaele S."/>
            <person name="Robideau G.P."/>
            <person name="Thines M."/>
            <person name="Win J."/>
            <person name="Zerillo M.M."/>
            <person name="Beakes G.W."/>
            <person name="Boore J.L."/>
            <person name="Busam D."/>
            <person name="Dumas B."/>
            <person name="Ferriera S."/>
            <person name="Fuerstenberg S.I."/>
            <person name="Gachon C.M."/>
            <person name="Gaulin E."/>
            <person name="Govers F."/>
            <person name="Grenville-Briggs L."/>
            <person name="Horner N."/>
            <person name="Hostetler J."/>
            <person name="Jiang R.H."/>
            <person name="Johnson J."/>
            <person name="Krajaejun T."/>
            <person name="Lin H."/>
            <person name="Meijer H.J."/>
            <person name="Moore B."/>
            <person name="Morris P."/>
            <person name="Phuntmart V."/>
            <person name="Puiu D."/>
            <person name="Shetty J."/>
            <person name="Stajich J.E."/>
            <person name="Tripathy S."/>
            <person name="Wawra S."/>
            <person name="van West P."/>
            <person name="Whitty B.R."/>
            <person name="Coutinho P.M."/>
            <person name="Henrissat B."/>
            <person name="Martin F."/>
            <person name="Thomas P.D."/>
            <person name="Tyler B.M."/>
            <person name="De Vries R.P."/>
            <person name="Kamoun S."/>
            <person name="Yandell M."/>
            <person name="Tisserat N."/>
            <person name="Buell C.R."/>
        </authorList>
    </citation>
    <scope>NUCLEOTIDE SEQUENCE</scope>
    <source>
        <strain evidence="8">DAOM:BR144</strain>
    </source>
</reference>